<accession>A0ACA9KLC2</accession>
<reference evidence="1" key="1">
    <citation type="submission" date="2021-06" db="EMBL/GenBank/DDBJ databases">
        <authorList>
            <person name="Kallberg Y."/>
            <person name="Tangrot J."/>
            <person name="Rosling A."/>
        </authorList>
    </citation>
    <scope>NUCLEOTIDE SEQUENCE</scope>
    <source>
        <strain evidence="1">28 12/20/2015</strain>
    </source>
</reference>
<sequence>MSLSSKTKKCLYESLQQQYLNQKSAEYNEAKRFFIGLTDLNYKPGHRNHMYYKYLLASRPEEVILKGHGHTDKNDTALLDVYRPEEISDEYIIRVAEQGFTVVDHPFQVYGLPDAHEYIDGNLALCLVLDIDMRQKLDPINPELPFLDRSKISHEDLLSRILIVCTDIVYLDLKHLITLNAFVLASLSNAKEKLTKEEFKPIEDNNALVKGANLNAPICDVKHEKDQLYEFIHQNRCFILKYYRQKQYKPEHKGLSFDKVVKHLHLLIELSRNNINVKKMKNAPEAYSDFISEEPTTTLIRLPVASEKTKTLREILNSLAKSEANLLFFNWVSYCKTLSNKTKSKIEVLQKSELCIKSTHHLNFYKDYSHIVILDETNGIMHQIASGIHAQESENAMQDLLKSAIHVVAMDAFANELTLAFLRQYWSLEAIHKGFEMLKETSPELIAIENTKLAKAFHTEVFNTIKKTEERIKSSDAELIVNAPDINSNEDEMLKLNFELGFSDMDNINILSGDYVAKAFKQSQEKIVKIREDALLLFGFKTRAKGMPDLNNTIKFINTILSNWCGYTVKTDNRAGFETQERIKTIKLNGSNYHSIIPILLSYKPESIDETQKLFNSILITTDITISKSTLIKNQSNNSEQFSSITKAKKKLPKSLISLSSEYYIKNKSDINSKGSKLSQYLDLIICICNEFLVNHDGYCQLAAIMLNIERKYKIGEHLQEITRIINNIIPVHMVQISSITSNSAYRSLKNLLHVLIPKLAYSNSPVVQIGNVIYIKLSEDGWQAGKYNNYIMFTACILNKHNAVLSLSNQHCIFLYTKTE</sequence>
<proteinExistence type="predicted"/>
<dbReference type="Proteomes" id="UP000789366">
    <property type="component" value="Unassembled WGS sequence"/>
</dbReference>
<keyword evidence="2" id="KW-1185">Reference proteome</keyword>
<name>A0ACA9KLC2_9GLOM</name>
<gene>
    <name evidence="1" type="ORF">SPELUC_LOCUS2117</name>
</gene>
<organism evidence="1 2">
    <name type="scientific">Cetraspora pellucida</name>
    <dbReference type="NCBI Taxonomy" id="1433469"/>
    <lineage>
        <taxon>Eukaryota</taxon>
        <taxon>Fungi</taxon>
        <taxon>Fungi incertae sedis</taxon>
        <taxon>Mucoromycota</taxon>
        <taxon>Glomeromycotina</taxon>
        <taxon>Glomeromycetes</taxon>
        <taxon>Diversisporales</taxon>
        <taxon>Gigasporaceae</taxon>
        <taxon>Cetraspora</taxon>
    </lineage>
</organism>
<comment type="caution">
    <text evidence="1">The sequence shown here is derived from an EMBL/GenBank/DDBJ whole genome shotgun (WGS) entry which is preliminary data.</text>
</comment>
<evidence type="ECO:0000313" key="2">
    <source>
        <dbReference type="Proteomes" id="UP000789366"/>
    </source>
</evidence>
<protein>
    <submittedName>
        <fullName evidence="1">17706_t:CDS:1</fullName>
    </submittedName>
</protein>
<dbReference type="EMBL" id="CAJVPW010001312">
    <property type="protein sequence ID" value="CAG8480817.1"/>
    <property type="molecule type" value="Genomic_DNA"/>
</dbReference>
<evidence type="ECO:0000313" key="1">
    <source>
        <dbReference type="EMBL" id="CAG8480817.1"/>
    </source>
</evidence>